<evidence type="ECO:0000256" key="5">
    <source>
        <dbReference type="SAM" id="MobiDB-lite"/>
    </source>
</evidence>
<dbReference type="GO" id="GO:0055085">
    <property type="term" value="P:transmembrane transport"/>
    <property type="evidence" value="ECO:0007669"/>
    <property type="project" value="UniProtKB-ARBA"/>
</dbReference>
<dbReference type="InterPro" id="IPR050319">
    <property type="entry name" value="ABC_transp_ATP-bind"/>
</dbReference>
<organism evidence="7 10">
    <name type="scientific">Actinotignum timonense</name>
    <dbReference type="NCBI Taxonomy" id="1870995"/>
    <lineage>
        <taxon>Bacteria</taxon>
        <taxon>Bacillati</taxon>
        <taxon>Actinomycetota</taxon>
        <taxon>Actinomycetes</taxon>
        <taxon>Actinomycetales</taxon>
        <taxon>Actinomycetaceae</taxon>
        <taxon>Actinotignum</taxon>
    </lineage>
</organism>
<dbReference type="PROSITE" id="PS50893">
    <property type="entry name" value="ABC_TRANSPORTER_2"/>
    <property type="match status" value="1"/>
</dbReference>
<evidence type="ECO:0000259" key="6">
    <source>
        <dbReference type="PROSITE" id="PS50893"/>
    </source>
</evidence>
<dbReference type="SMART" id="SM00382">
    <property type="entry name" value="AAA"/>
    <property type="match status" value="1"/>
</dbReference>
<evidence type="ECO:0000313" key="7">
    <source>
        <dbReference type="EMBL" id="MDY5139853.1"/>
    </source>
</evidence>
<accession>A0AAW9HM57</accession>
<proteinExistence type="inferred from homology"/>
<feature type="compositionally biased region" description="Low complexity" evidence="5">
    <location>
        <begin position="288"/>
        <end position="307"/>
    </location>
</feature>
<evidence type="ECO:0000256" key="1">
    <source>
        <dbReference type="ARBA" id="ARBA00005417"/>
    </source>
</evidence>
<dbReference type="SUPFAM" id="SSF52540">
    <property type="entry name" value="P-loop containing nucleoside triphosphate hydrolases"/>
    <property type="match status" value="1"/>
</dbReference>
<evidence type="ECO:0000256" key="4">
    <source>
        <dbReference type="ARBA" id="ARBA00022840"/>
    </source>
</evidence>
<feature type="domain" description="ABC transporter" evidence="6">
    <location>
        <begin position="37"/>
        <end position="273"/>
    </location>
</feature>
<keyword evidence="3" id="KW-0547">Nucleotide-binding</keyword>
<dbReference type="InterPro" id="IPR017871">
    <property type="entry name" value="ABC_transporter-like_CS"/>
</dbReference>
<comment type="caution">
    <text evidence="7">The sequence shown here is derived from an EMBL/GenBank/DDBJ whole genome shotgun (WGS) entry which is preliminary data.</text>
</comment>
<dbReference type="InterPro" id="IPR027417">
    <property type="entry name" value="P-loop_NTPase"/>
</dbReference>
<dbReference type="EMBL" id="JAWNFV010000001">
    <property type="protein sequence ID" value="MDY5139853.1"/>
    <property type="molecule type" value="Genomic_DNA"/>
</dbReference>
<sequence>MTSTPEKTWDPREAALRMTSRAPLEKDWPVEAGDVLFSCQNVTKSYGNTLALAPTSFDVRAGRSLGIIGESGSGKTTLSRMMLGLLEPSGGSITYRGQEVRYGKLGVTRLRHEVQLVLQDPFASLNPRMTVGRIIEEPLRLLRVPGKHREMVRDALAAVDLNPEWGSRYPHELSGGQRQRVAIARAVACQPKVLIADEPVSALDVSVRATVLELLHDLRARLDLTLIVISHDLGIVQNLCEDTLVLRGGAVVEYAPTAQVLEHPRHPATRELIAAVPLLPAPSQAEHAAPSAMPTVPTAPTVSATPSEGDDDL</sequence>
<comment type="similarity">
    <text evidence="1">Belongs to the ABC transporter superfamily.</text>
</comment>
<dbReference type="Proteomes" id="UP001284901">
    <property type="component" value="Unassembled WGS sequence"/>
</dbReference>
<evidence type="ECO:0000313" key="9">
    <source>
        <dbReference type="Proteomes" id="UP001284901"/>
    </source>
</evidence>
<reference evidence="7 9" key="1">
    <citation type="submission" date="2023-10" db="EMBL/GenBank/DDBJ databases">
        <title>Whole Genome based description of the genera Actinobaculum and Actinotignum reveals a complex phylogenetic relationship within the species included in the genus Actinotignum.</title>
        <authorList>
            <person name="Jensen C.S."/>
            <person name="Dargis R."/>
            <person name="Kemp M."/>
            <person name="Christensen J.J."/>
        </authorList>
    </citation>
    <scope>NUCLEOTIDE SEQUENCE</scope>
    <source>
        <strain evidence="8 9">SLA_B089</strain>
        <strain evidence="7">SLA_B245</strain>
    </source>
</reference>
<dbReference type="Proteomes" id="UP001288320">
    <property type="component" value="Unassembled WGS sequence"/>
</dbReference>
<dbReference type="GeneID" id="92813874"/>
<dbReference type="Gene3D" id="3.40.50.300">
    <property type="entry name" value="P-loop containing nucleotide triphosphate hydrolases"/>
    <property type="match status" value="1"/>
</dbReference>
<dbReference type="InterPro" id="IPR003593">
    <property type="entry name" value="AAA+_ATPase"/>
</dbReference>
<dbReference type="AlphaFoldDB" id="A0AAW9HM57"/>
<feature type="region of interest" description="Disordered" evidence="5">
    <location>
        <begin position="284"/>
        <end position="313"/>
    </location>
</feature>
<gene>
    <name evidence="7" type="ORF">R6G74_00770</name>
    <name evidence="8" type="ORF">R6P33_01495</name>
</gene>
<evidence type="ECO:0000256" key="2">
    <source>
        <dbReference type="ARBA" id="ARBA00022448"/>
    </source>
</evidence>
<dbReference type="GO" id="GO:0005524">
    <property type="term" value="F:ATP binding"/>
    <property type="evidence" value="ECO:0007669"/>
    <property type="project" value="UniProtKB-KW"/>
</dbReference>
<dbReference type="EMBL" id="JAWNFY010000003">
    <property type="protein sequence ID" value="MDY5145696.1"/>
    <property type="molecule type" value="Genomic_DNA"/>
</dbReference>
<dbReference type="CDD" id="cd03257">
    <property type="entry name" value="ABC_NikE_OppD_transporters"/>
    <property type="match status" value="1"/>
</dbReference>
<keyword evidence="2" id="KW-0813">Transport</keyword>
<evidence type="ECO:0000313" key="10">
    <source>
        <dbReference type="Proteomes" id="UP001288320"/>
    </source>
</evidence>
<dbReference type="RefSeq" id="WP_087071018.1">
    <property type="nucleotide sequence ID" value="NZ_CAUPFC010000001.1"/>
</dbReference>
<dbReference type="PROSITE" id="PS00211">
    <property type="entry name" value="ABC_TRANSPORTER_1"/>
    <property type="match status" value="1"/>
</dbReference>
<dbReference type="InterPro" id="IPR003439">
    <property type="entry name" value="ABC_transporter-like_ATP-bd"/>
</dbReference>
<dbReference type="PANTHER" id="PTHR43776:SF7">
    <property type="entry name" value="D,D-DIPEPTIDE TRANSPORT ATP-BINDING PROTEIN DDPF-RELATED"/>
    <property type="match status" value="1"/>
</dbReference>
<keyword evidence="9" id="KW-1185">Reference proteome</keyword>
<keyword evidence="4 7" id="KW-0067">ATP-binding</keyword>
<evidence type="ECO:0000313" key="8">
    <source>
        <dbReference type="EMBL" id="MDY5145696.1"/>
    </source>
</evidence>
<name>A0AAW9HM57_9ACTO</name>
<dbReference type="GO" id="GO:0016887">
    <property type="term" value="F:ATP hydrolysis activity"/>
    <property type="evidence" value="ECO:0007669"/>
    <property type="project" value="InterPro"/>
</dbReference>
<evidence type="ECO:0000256" key="3">
    <source>
        <dbReference type="ARBA" id="ARBA00022741"/>
    </source>
</evidence>
<protein>
    <submittedName>
        <fullName evidence="7">ATP-binding cassette domain-containing protein</fullName>
    </submittedName>
</protein>
<dbReference type="PANTHER" id="PTHR43776">
    <property type="entry name" value="TRANSPORT ATP-BINDING PROTEIN"/>
    <property type="match status" value="1"/>
</dbReference>
<dbReference type="Pfam" id="PF00005">
    <property type="entry name" value="ABC_tran"/>
    <property type="match status" value="1"/>
</dbReference>